<evidence type="ECO:0000256" key="3">
    <source>
        <dbReference type="ARBA" id="ARBA00022960"/>
    </source>
</evidence>
<evidence type="ECO:0000256" key="4">
    <source>
        <dbReference type="ARBA" id="ARBA00022984"/>
    </source>
</evidence>
<evidence type="ECO:0000256" key="7">
    <source>
        <dbReference type="HAMAP-Rule" id="MF_00258"/>
    </source>
</evidence>
<feature type="binding site" evidence="7">
    <location>
        <begin position="82"/>
        <end position="83"/>
    </location>
    <ligand>
        <name>substrate</name>
    </ligand>
</feature>
<protein>
    <recommendedName>
        <fullName evidence="2 7">Glutamate racemase</fullName>
        <ecNumber evidence="2 7">5.1.1.3</ecNumber>
    </recommendedName>
</protein>
<comment type="pathway">
    <text evidence="7">Cell wall biogenesis; peptidoglycan biosynthesis.</text>
</comment>
<feature type="binding site" evidence="7">
    <location>
        <begin position="50"/>
        <end position="51"/>
    </location>
    <ligand>
        <name>substrate</name>
    </ligand>
</feature>
<comment type="function">
    <text evidence="7">Provides the (R)-glutamate required for cell wall biosynthesis.</text>
</comment>
<keyword evidence="4 7" id="KW-0573">Peptidoglycan synthesis</keyword>
<comment type="similarity">
    <text evidence="7">Belongs to the aspartate/glutamate racemases family.</text>
</comment>
<evidence type="ECO:0000313" key="8">
    <source>
        <dbReference type="EMBL" id="PIV46880.1"/>
    </source>
</evidence>
<dbReference type="SUPFAM" id="SSF53681">
    <property type="entry name" value="Aspartate/glutamate racemase"/>
    <property type="match status" value="2"/>
</dbReference>
<dbReference type="FunFam" id="3.40.50.1860:FF:000001">
    <property type="entry name" value="Glutamate racemase"/>
    <property type="match status" value="1"/>
</dbReference>
<proteinExistence type="inferred from homology"/>
<evidence type="ECO:0000313" key="9">
    <source>
        <dbReference type="Proteomes" id="UP000229030"/>
    </source>
</evidence>
<dbReference type="InterPro" id="IPR004391">
    <property type="entry name" value="Glu_race"/>
</dbReference>
<organism evidence="8 9">
    <name type="scientific">bacterium (Candidatus Gribaldobacteria) CG02_land_8_20_14_3_00_41_15</name>
    <dbReference type="NCBI Taxonomy" id="2014270"/>
    <lineage>
        <taxon>Bacteria</taxon>
        <taxon>Candidatus Gribaldobacteria</taxon>
    </lineage>
</organism>
<keyword evidence="3 7" id="KW-0133">Cell shape</keyword>
<dbReference type="InterPro" id="IPR015942">
    <property type="entry name" value="Asp/Glu/hydantoin_racemase"/>
</dbReference>
<dbReference type="PROSITE" id="PS00924">
    <property type="entry name" value="ASP_GLU_RACEMASE_2"/>
    <property type="match status" value="1"/>
</dbReference>
<dbReference type="Gene3D" id="3.40.50.1860">
    <property type="match status" value="2"/>
</dbReference>
<gene>
    <name evidence="7 8" type="primary">murI</name>
    <name evidence="8" type="ORF">COS21_02970</name>
</gene>
<accession>A0A2M7DDD4</accession>
<evidence type="ECO:0000256" key="1">
    <source>
        <dbReference type="ARBA" id="ARBA00001602"/>
    </source>
</evidence>
<dbReference type="AlphaFoldDB" id="A0A2M7DDD4"/>
<dbReference type="PROSITE" id="PS00923">
    <property type="entry name" value="ASP_GLU_RACEMASE_1"/>
    <property type="match status" value="1"/>
</dbReference>
<comment type="catalytic activity">
    <reaction evidence="1 7">
        <text>L-glutamate = D-glutamate</text>
        <dbReference type="Rhea" id="RHEA:12813"/>
        <dbReference type="ChEBI" id="CHEBI:29985"/>
        <dbReference type="ChEBI" id="CHEBI:29986"/>
        <dbReference type="EC" id="5.1.1.3"/>
    </reaction>
</comment>
<feature type="active site" description="Proton donor/acceptor" evidence="7">
    <location>
        <position position="198"/>
    </location>
</feature>
<dbReference type="HAMAP" id="MF_00258">
    <property type="entry name" value="Glu_racemase"/>
    <property type="match status" value="1"/>
</dbReference>
<dbReference type="EMBL" id="PETV01000078">
    <property type="protein sequence ID" value="PIV46880.1"/>
    <property type="molecule type" value="Genomic_DNA"/>
</dbReference>
<dbReference type="InterPro" id="IPR001920">
    <property type="entry name" value="Asp/Glu_race"/>
</dbReference>
<dbReference type="UniPathway" id="UPA00219"/>
<evidence type="ECO:0000256" key="2">
    <source>
        <dbReference type="ARBA" id="ARBA00013090"/>
    </source>
</evidence>
<dbReference type="EC" id="5.1.1.3" evidence="2 7"/>
<evidence type="ECO:0000256" key="6">
    <source>
        <dbReference type="ARBA" id="ARBA00023316"/>
    </source>
</evidence>
<keyword evidence="6 7" id="KW-0961">Cell wall biogenesis/degradation</keyword>
<feature type="binding site" evidence="7">
    <location>
        <begin position="199"/>
        <end position="200"/>
    </location>
    <ligand>
        <name>substrate</name>
    </ligand>
</feature>
<dbReference type="GO" id="GO:0008360">
    <property type="term" value="P:regulation of cell shape"/>
    <property type="evidence" value="ECO:0007669"/>
    <property type="project" value="UniProtKB-KW"/>
</dbReference>
<dbReference type="Proteomes" id="UP000229030">
    <property type="component" value="Unassembled WGS sequence"/>
</dbReference>
<reference evidence="9" key="1">
    <citation type="submission" date="2017-09" db="EMBL/GenBank/DDBJ databases">
        <title>Depth-based differentiation of microbial function through sediment-hosted aquifers and enrichment of novel symbionts in the deep terrestrial subsurface.</title>
        <authorList>
            <person name="Probst A.J."/>
            <person name="Ladd B."/>
            <person name="Jarett J.K."/>
            <person name="Geller-Mcgrath D.E."/>
            <person name="Sieber C.M.K."/>
            <person name="Emerson J.B."/>
            <person name="Anantharaman K."/>
            <person name="Thomas B.C."/>
            <person name="Malmstrom R."/>
            <person name="Stieglmeier M."/>
            <person name="Klingl A."/>
            <person name="Woyke T."/>
            <person name="Ryan C.M."/>
            <person name="Banfield J.F."/>
        </authorList>
    </citation>
    <scope>NUCLEOTIDE SEQUENCE [LARGE SCALE GENOMIC DNA]</scope>
</reference>
<name>A0A2M7DDD4_9BACT</name>
<dbReference type="GO" id="GO:0071555">
    <property type="term" value="P:cell wall organization"/>
    <property type="evidence" value="ECO:0007669"/>
    <property type="project" value="UniProtKB-KW"/>
</dbReference>
<feature type="active site" description="Proton donor/acceptor" evidence="7">
    <location>
        <position position="81"/>
    </location>
</feature>
<dbReference type="PANTHER" id="PTHR21198">
    <property type="entry name" value="GLUTAMATE RACEMASE"/>
    <property type="match status" value="1"/>
</dbReference>
<dbReference type="InterPro" id="IPR033134">
    <property type="entry name" value="Asp/Glu_racemase_AS_2"/>
</dbReference>
<dbReference type="NCBIfam" id="TIGR00067">
    <property type="entry name" value="glut_race"/>
    <property type="match status" value="1"/>
</dbReference>
<dbReference type="InterPro" id="IPR018187">
    <property type="entry name" value="Asp/Glu_racemase_AS_1"/>
</dbReference>
<sequence>MKNEKTSPRGSGSIGVFDSGFGGLNILKEIVRLLPQYDYLYLGDTARTPYGTRSQEVIYKFTEQSVDFLFKRGCQLIILACNTASSEALAKIQQDYLPKHYPARRVLGVLIPAAEQVAQKTKNNRVGVMATSGAVNSMAFVREIKKIKPAIQVFQNPAPLLVPLVEEGEHNSAMTDLALAKYLKPLLQKNIDTLVLGCTHYGILEKKIKQIVGLNVAVVSEGKVVAKKLADYLSRHPAIEQQLSRKGQAEFLTTDLTDKFQKLGSQFFGSNIEPRKIVFS</sequence>
<evidence type="ECO:0000256" key="5">
    <source>
        <dbReference type="ARBA" id="ARBA00023235"/>
    </source>
</evidence>
<dbReference type="GO" id="GO:0009252">
    <property type="term" value="P:peptidoglycan biosynthetic process"/>
    <property type="evidence" value="ECO:0007669"/>
    <property type="project" value="UniProtKB-UniRule"/>
</dbReference>
<dbReference type="PANTHER" id="PTHR21198:SF2">
    <property type="entry name" value="GLUTAMATE RACEMASE"/>
    <property type="match status" value="1"/>
</dbReference>
<feature type="binding site" evidence="7">
    <location>
        <begin position="18"/>
        <end position="19"/>
    </location>
    <ligand>
        <name>substrate</name>
    </ligand>
</feature>
<keyword evidence="5 7" id="KW-0413">Isomerase</keyword>
<comment type="caution">
    <text evidence="8">The sequence shown here is derived from an EMBL/GenBank/DDBJ whole genome shotgun (WGS) entry which is preliminary data.</text>
</comment>
<dbReference type="Pfam" id="PF01177">
    <property type="entry name" value="Asp_Glu_race"/>
    <property type="match status" value="1"/>
</dbReference>
<dbReference type="GO" id="GO:0008881">
    <property type="term" value="F:glutamate racemase activity"/>
    <property type="evidence" value="ECO:0007669"/>
    <property type="project" value="UniProtKB-UniRule"/>
</dbReference>